<evidence type="ECO:0000313" key="4">
    <source>
        <dbReference type="Proteomes" id="UP000824219"/>
    </source>
</evidence>
<evidence type="ECO:0000256" key="2">
    <source>
        <dbReference type="SAM" id="MobiDB-lite"/>
    </source>
</evidence>
<feature type="region of interest" description="Disordered" evidence="2">
    <location>
        <begin position="31"/>
        <end position="68"/>
    </location>
</feature>
<dbReference type="OrthoDB" id="8982188at2759"/>
<protein>
    <submittedName>
        <fullName evidence="3">Uncharacterized protein</fullName>
    </submittedName>
</protein>
<proteinExistence type="predicted"/>
<evidence type="ECO:0000313" key="3">
    <source>
        <dbReference type="EMBL" id="KAG7331520.1"/>
    </source>
</evidence>
<accession>A0A9D3SQA7</accession>
<evidence type="ECO:0000256" key="1">
    <source>
        <dbReference type="SAM" id="Coils"/>
    </source>
</evidence>
<keyword evidence="1" id="KW-0175">Coiled coil</keyword>
<sequence>MADLPVRPLLFAAGAAATATGVYYWMKKRGNGEKTEELPDTALTEDSASVESDEDDVRVPESDRAVHPEVSLVEAEEEIQKDEVVSAPVDSERSDLKDGVREQEERLREAHRECECKSKVSLAETEEKNELVVVSCAQLKREKAGLMSEVTKLQGSVKELKKELFKIGLEHDGLAMECKMKCMAIASLEAQHKAMKSSTRKEYEEVWQAHSELEKQCKQLKKTLTDKQVSLANAEAKYQNLVRSDNNMVLQVKECILEVYQSKKQMQVRMQCNQLRQAHSDLKSKFTQMKETLNMPLNEQEQSQAHRNQKAEHTAMMETLKQCFELLKNHLEDVEC</sequence>
<dbReference type="EMBL" id="JAHKSW010000006">
    <property type="protein sequence ID" value="KAG7331520.1"/>
    <property type="molecule type" value="Genomic_DNA"/>
</dbReference>
<name>A0A9D3SQA7_9TELE</name>
<reference evidence="3 4" key="1">
    <citation type="submission" date="2021-06" db="EMBL/GenBank/DDBJ databases">
        <title>Chromosome-level genome assembly of the red-tail catfish (Hemibagrus wyckioides).</title>
        <authorList>
            <person name="Shao F."/>
        </authorList>
    </citation>
    <scope>NUCLEOTIDE SEQUENCE [LARGE SCALE GENOMIC DNA]</scope>
    <source>
        <strain evidence="3">EC202008001</strain>
        <tissue evidence="3">Blood</tissue>
    </source>
</reference>
<feature type="coiled-coil region" evidence="1">
    <location>
        <begin position="210"/>
        <end position="237"/>
    </location>
</feature>
<dbReference type="Proteomes" id="UP000824219">
    <property type="component" value="Linkage Group LG06"/>
</dbReference>
<comment type="caution">
    <text evidence="3">The sequence shown here is derived from an EMBL/GenBank/DDBJ whole genome shotgun (WGS) entry which is preliminary data.</text>
</comment>
<dbReference type="AlphaFoldDB" id="A0A9D3SQA7"/>
<keyword evidence="4" id="KW-1185">Reference proteome</keyword>
<feature type="coiled-coil region" evidence="1">
    <location>
        <begin position="93"/>
        <end position="163"/>
    </location>
</feature>
<gene>
    <name evidence="3" type="ORF">KOW79_005489</name>
</gene>
<feature type="compositionally biased region" description="Basic and acidic residues" evidence="2">
    <location>
        <begin position="57"/>
        <end position="67"/>
    </location>
</feature>
<dbReference type="Gene3D" id="1.20.5.4090">
    <property type="match status" value="1"/>
</dbReference>
<organism evidence="3 4">
    <name type="scientific">Hemibagrus wyckioides</name>
    <dbReference type="NCBI Taxonomy" id="337641"/>
    <lineage>
        <taxon>Eukaryota</taxon>
        <taxon>Metazoa</taxon>
        <taxon>Chordata</taxon>
        <taxon>Craniata</taxon>
        <taxon>Vertebrata</taxon>
        <taxon>Euteleostomi</taxon>
        <taxon>Actinopterygii</taxon>
        <taxon>Neopterygii</taxon>
        <taxon>Teleostei</taxon>
        <taxon>Ostariophysi</taxon>
        <taxon>Siluriformes</taxon>
        <taxon>Bagridae</taxon>
        <taxon>Hemibagrus</taxon>
    </lineage>
</organism>